<dbReference type="AlphaFoldDB" id="F1LG60"/>
<proteinExistence type="evidence at transcript level"/>
<reference evidence="1" key="1">
    <citation type="journal article" date="2011" name="Genome Res.">
        <title>Deep small RNA sequencing from the nematode Ascaris reveals conservation, functional diversification, and novel developmental profiles.</title>
        <authorList>
            <person name="Wang J."/>
            <person name="Czech B."/>
            <person name="Crunk A."/>
            <person name="Wallace A."/>
            <person name="Mitreva M."/>
            <person name="Hannon G.J."/>
            <person name="Davis R.E."/>
        </authorList>
    </citation>
    <scope>NUCLEOTIDE SEQUENCE</scope>
</reference>
<sequence length="187" mass="20939">MDDSEALHGIYFSHRRERVATIREGILAAGGRREDRRSRTAVCQRGQFIELQEAGTALIRLRCASEEYGPISHYWLIVMPGNFTQDDVLNLDSTSLQKSMAQMKPRHELSHGSILGFEVEYARPTNSILTRDDTCKSSALRGAYVAAGTALLEMQQMQRDDRPCTVGDEQASVCLWSLCKRICTVAV</sequence>
<accession>F1LG60</accession>
<protein>
    <submittedName>
        <fullName evidence="1">Tyrosine-protein phosphatase Lar-like protein</fullName>
    </submittedName>
</protein>
<organism evidence="1">
    <name type="scientific">Ascaris suum</name>
    <name type="common">Pig roundworm</name>
    <name type="synonym">Ascaris lumbricoides</name>
    <dbReference type="NCBI Taxonomy" id="6253"/>
    <lineage>
        <taxon>Eukaryota</taxon>
        <taxon>Metazoa</taxon>
        <taxon>Ecdysozoa</taxon>
        <taxon>Nematoda</taxon>
        <taxon>Chromadorea</taxon>
        <taxon>Rhabditida</taxon>
        <taxon>Spirurina</taxon>
        <taxon>Ascaridomorpha</taxon>
        <taxon>Ascaridoidea</taxon>
        <taxon>Ascarididae</taxon>
        <taxon>Ascaris</taxon>
    </lineage>
</organism>
<evidence type="ECO:0000313" key="1">
    <source>
        <dbReference type="EMBL" id="ADY49114.1"/>
    </source>
</evidence>
<name>F1LG60_ASCSU</name>
<feature type="non-terminal residue" evidence="1">
    <location>
        <position position="187"/>
    </location>
</feature>
<dbReference type="EMBL" id="JI213694">
    <property type="protein sequence ID" value="ADY49114.1"/>
    <property type="molecule type" value="mRNA"/>
</dbReference>